<evidence type="ECO:0000256" key="2">
    <source>
        <dbReference type="ARBA" id="ARBA00001913"/>
    </source>
</evidence>
<comment type="subcellular location">
    <subcellularLocation>
        <location evidence="3 10">Secreted</location>
    </subcellularLocation>
</comment>
<dbReference type="Pfam" id="PF03211">
    <property type="entry name" value="Pectate_lyase"/>
    <property type="match status" value="1"/>
</dbReference>
<reference evidence="13 14" key="1">
    <citation type="submission" date="2015-05" db="EMBL/GenBank/DDBJ databases">
        <authorList>
            <person name="Fogelqvist Johan"/>
        </authorList>
    </citation>
    <scope>NUCLEOTIDE SEQUENCE [LARGE SCALE GENOMIC DNA]</scope>
    <source>
        <strain evidence="11">VL1</strain>
        <strain evidence="12">VL2</strain>
    </source>
</reference>
<protein>
    <recommendedName>
        <fullName evidence="10">Pectate lyase</fullName>
        <ecNumber evidence="10">4.2.2.2</ecNumber>
    </recommendedName>
</protein>
<evidence type="ECO:0000256" key="5">
    <source>
        <dbReference type="ARBA" id="ARBA00022525"/>
    </source>
</evidence>
<dbReference type="Gene3D" id="2.160.20.10">
    <property type="entry name" value="Single-stranded right-handed beta-helix, Pectin lyase-like"/>
    <property type="match status" value="1"/>
</dbReference>
<dbReference type="InterPro" id="IPR012334">
    <property type="entry name" value="Pectin_lyas_fold"/>
</dbReference>
<dbReference type="PANTHER" id="PTHR33407:SF9">
    <property type="entry name" value="PECTATE LYASE F-RELATED"/>
    <property type="match status" value="1"/>
</dbReference>
<evidence type="ECO:0000313" key="12">
    <source>
        <dbReference type="EMBL" id="CRK39867.1"/>
    </source>
</evidence>
<name>A0A0G4M3H6_VERLO</name>
<evidence type="ECO:0000313" key="14">
    <source>
        <dbReference type="Proteomes" id="UP000045706"/>
    </source>
</evidence>
<feature type="chain" id="PRO_5007404857" description="Pectate lyase" evidence="10">
    <location>
        <begin position="19"/>
        <end position="243"/>
    </location>
</feature>
<organism evidence="11 13">
    <name type="scientific">Verticillium longisporum</name>
    <name type="common">Verticillium dahliae var. longisporum</name>
    <dbReference type="NCBI Taxonomy" id="100787"/>
    <lineage>
        <taxon>Eukaryota</taxon>
        <taxon>Fungi</taxon>
        <taxon>Dikarya</taxon>
        <taxon>Ascomycota</taxon>
        <taxon>Pezizomycotina</taxon>
        <taxon>Sordariomycetes</taxon>
        <taxon>Hypocreomycetidae</taxon>
        <taxon>Glomerellales</taxon>
        <taxon>Plectosphaerellaceae</taxon>
        <taxon>Verticillium</taxon>
    </lineage>
</organism>
<keyword evidence="7 10" id="KW-0106">Calcium</keyword>
<evidence type="ECO:0000256" key="9">
    <source>
        <dbReference type="ARBA" id="ARBA00025679"/>
    </source>
</evidence>
<dbReference type="Proteomes" id="UP000044602">
    <property type="component" value="Unassembled WGS sequence"/>
</dbReference>
<dbReference type="PANTHER" id="PTHR33407">
    <property type="entry name" value="PECTATE LYASE F-RELATED"/>
    <property type="match status" value="1"/>
</dbReference>
<dbReference type="AlphaFoldDB" id="A0A0G4M3H6"/>
<keyword evidence="13" id="KW-1185">Reference proteome</keyword>
<evidence type="ECO:0000256" key="6">
    <source>
        <dbReference type="ARBA" id="ARBA00022729"/>
    </source>
</evidence>
<evidence type="ECO:0000313" key="11">
    <source>
        <dbReference type="EMBL" id="CRK28821.1"/>
    </source>
</evidence>
<evidence type="ECO:0000256" key="1">
    <source>
        <dbReference type="ARBA" id="ARBA00000695"/>
    </source>
</evidence>
<evidence type="ECO:0000256" key="10">
    <source>
        <dbReference type="RuleBase" id="RU367009"/>
    </source>
</evidence>
<accession>A0A0G4M3H6</accession>
<evidence type="ECO:0000256" key="4">
    <source>
        <dbReference type="ARBA" id="ARBA00006463"/>
    </source>
</evidence>
<comment type="catalytic activity">
    <reaction evidence="1 10">
        <text>Eliminative cleavage of (1-&gt;4)-alpha-D-galacturonan to give oligosaccharides with 4-deoxy-alpha-D-galact-4-enuronosyl groups at their non-reducing ends.</text>
        <dbReference type="EC" id="4.2.2.2"/>
    </reaction>
</comment>
<keyword evidence="5 10" id="KW-0964">Secreted</keyword>
<dbReference type="Proteomes" id="UP000045706">
    <property type="component" value="Unassembled WGS sequence"/>
</dbReference>
<dbReference type="SUPFAM" id="SSF51126">
    <property type="entry name" value="Pectin lyase-like"/>
    <property type="match status" value="1"/>
</dbReference>
<evidence type="ECO:0000256" key="7">
    <source>
        <dbReference type="ARBA" id="ARBA00022837"/>
    </source>
</evidence>
<dbReference type="STRING" id="100787.A0A0G4M3H6"/>
<comment type="similarity">
    <text evidence="4 10">Belongs to the polysaccharide lyase 3 family.</text>
</comment>
<proteinExistence type="inferred from homology"/>
<dbReference type="GO" id="GO:0045490">
    <property type="term" value="P:pectin catabolic process"/>
    <property type="evidence" value="ECO:0007669"/>
    <property type="project" value="TreeGrafter"/>
</dbReference>
<dbReference type="InterPro" id="IPR011050">
    <property type="entry name" value="Pectin_lyase_fold/virulence"/>
</dbReference>
<keyword evidence="8 10" id="KW-0456">Lyase</keyword>
<feature type="signal peptide" evidence="10">
    <location>
        <begin position="1"/>
        <end position="18"/>
    </location>
</feature>
<dbReference type="GO" id="GO:0030570">
    <property type="term" value="F:pectate lyase activity"/>
    <property type="evidence" value="ECO:0007669"/>
    <property type="project" value="UniProtKB-UniRule"/>
</dbReference>
<keyword evidence="6 10" id="KW-0732">Signal</keyword>
<evidence type="ECO:0000256" key="8">
    <source>
        <dbReference type="ARBA" id="ARBA00023239"/>
    </source>
</evidence>
<evidence type="ECO:0000256" key="3">
    <source>
        <dbReference type="ARBA" id="ARBA00004613"/>
    </source>
</evidence>
<evidence type="ECO:0000313" key="13">
    <source>
        <dbReference type="Proteomes" id="UP000044602"/>
    </source>
</evidence>
<dbReference type="InterPro" id="IPR004898">
    <property type="entry name" value="Pectate_lyase_PlyH/PlyE-like"/>
</dbReference>
<gene>
    <name evidence="11" type="ORF">BN1708_004802</name>
    <name evidence="12" type="ORF">BN1723_015588</name>
</gene>
<comment type="function">
    <text evidence="9 10">Pectinolytic enzyme consist of four classes of enzymes: pectin lyase, polygalacturonase, pectin methylesterase and rhamnogalacturonase. Among pectinolytic enzymes, pectin lyase is the most important in depolymerization of pectin, since it cleaves internal glycosidic bonds of highly methylated pectins. Favors pectate, the anion, over pectin, the methyl ester.</text>
</comment>
<dbReference type="EMBL" id="CVQI01031853">
    <property type="protein sequence ID" value="CRK39867.1"/>
    <property type="molecule type" value="Genomic_DNA"/>
</dbReference>
<dbReference type="EMBL" id="CVQH01020862">
    <property type="protein sequence ID" value="CRK28821.1"/>
    <property type="molecule type" value="Genomic_DNA"/>
</dbReference>
<dbReference type="GO" id="GO:0005576">
    <property type="term" value="C:extracellular region"/>
    <property type="evidence" value="ECO:0007669"/>
    <property type="project" value="UniProtKB-SubCell"/>
</dbReference>
<comment type="cofactor">
    <cofactor evidence="2 10">
        <name>Ca(2+)</name>
        <dbReference type="ChEBI" id="CHEBI:29108"/>
    </cofactor>
</comment>
<sequence length="243" mass="25259">MKFCTAVAAAGISSLVSAQTLNIPTRTGNIISLPRPSYISGARDFNNQEFDRGRSCEVGLDVSVDEPVFVLENGASISNVIIGARQVYGVSCKGSCTLTNVWFRDVCEDAIAALGTGDVLVKGGGARNAAADIIRHKGRGTVTVDSFTVVDSARLYRSCGDCSNNGGPRKIVVKNVKVSGLKSELVGINSNYNDVATVSGSCGTSSKVCQEYRGVAKGSSSYKVTTTANCQGAQGKLANLPAC</sequence>
<dbReference type="EC" id="4.2.2.2" evidence="10"/>